<feature type="domain" description="GtrA/DPMS transmembrane" evidence="7">
    <location>
        <begin position="24"/>
        <end position="142"/>
    </location>
</feature>
<evidence type="ECO:0000259" key="7">
    <source>
        <dbReference type="Pfam" id="PF04138"/>
    </source>
</evidence>
<dbReference type="RefSeq" id="WP_344240968.1">
    <property type="nucleotide sequence ID" value="NZ_BAAAPH010000035.1"/>
</dbReference>
<comment type="caution">
    <text evidence="8">The sequence shown here is derived from an EMBL/GenBank/DDBJ whole genome shotgun (WGS) entry which is preliminary data.</text>
</comment>
<evidence type="ECO:0000256" key="3">
    <source>
        <dbReference type="ARBA" id="ARBA00022692"/>
    </source>
</evidence>
<organism evidence="8 9">
    <name type="scientific">Kribbella hippodromi</name>
    <dbReference type="NCBI Taxonomy" id="434347"/>
    <lineage>
        <taxon>Bacteria</taxon>
        <taxon>Bacillati</taxon>
        <taxon>Actinomycetota</taxon>
        <taxon>Actinomycetes</taxon>
        <taxon>Propionibacteriales</taxon>
        <taxon>Kribbellaceae</taxon>
        <taxon>Kribbella</taxon>
    </lineage>
</organism>
<dbReference type="EMBL" id="BAAAPH010000035">
    <property type="protein sequence ID" value="GAA1604794.1"/>
    <property type="molecule type" value="Genomic_DNA"/>
</dbReference>
<comment type="subcellular location">
    <subcellularLocation>
        <location evidence="1">Membrane</location>
        <topology evidence="1">Multi-pass membrane protein</topology>
    </subcellularLocation>
</comment>
<protein>
    <recommendedName>
        <fullName evidence="7">GtrA/DPMS transmembrane domain-containing protein</fullName>
    </recommendedName>
</protein>
<evidence type="ECO:0000256" key="4">
    <source>
        <dbReference type="ARBA" id="ARBA00022989"/>
    </source>
</evidence>
<sequence>MPLLDKLWPTRVRLSRARLLLWARYSASSVVATAVSQVAFALCYWFGSPALVATLVAWIAGAVPNYVLNRRWTWGRSGQKLPYTIIVIGSAVTAALVTSLTDHLVQPLESHAWKTILVSGSYLATYAVLFIVKFWLFDRLVFAKPSPAASGDAAEARTPATT</sequence>
<feature type="transmembrane region" description="Helical" evidence="6">
    <location>
        <begin position="81"/>
        <end position="100"/>
    </location>
</feature>
<comment type="similarity">
    <text evidence="2">Belongs to the GtrA family.</text>
</comment>
<keyword evidence="4 6" id="KW-1133">Transmembrane helix</keyword>
<dbReference type="Pfam" id="PF04138">
    <property type="entry name" value="GtrA_DPMS_TM"/>
    <property type="match status" value="1"/>
</dbReference>
<evidence type="ECO:0000313" key="9">
    <source>
        <dbReference type="Proteomes" id="UP001501705"/>
    </source>
</evidence>
<keyword evidence="3 6" id="KW-0812">Transmembrane</keyword>
<keyword evidence="5 6" id="KW-0472">Membrane</keyword>
<feature type="transmembrane region" description="Helical" evidence="6">
    <location>
        <begin position="21"/>
        <end position="42"/>
    </location>
</feature>
<gene>
    <name evidence="8" type="ORF">GCM10009804_71300</name>
</gene>
<name>A0ABP4Q965_9ACTN</name>
<feature type="transmembrane region" description="Helical" evidence="6">
    <location>
        <begin position="48"/>
        <end position="69"/>
    </location>
</feature>
<evidence type="ECO:0000256" key="1">
    <source>
        <dbReference type="ARBA" id="ARBA00004141"/>
    </source>
</evidence>
<evidence type="ECO:0000313" key="8">
    <source>
        <dbReference type="EMBL" id="GAA1604794.1"/>
    </source>
</evidence>
<keyword evidence="9" id="KW-1185">Reference proteome</keyword>
<reference evidence="9" key="1">
    <citation type="journal article" date="2019" name="Int. J. Syst. Evol. Microbiol.">
        <title>The Global Catalogue of Microorganisms (GCM) 10K type strain sequencing project: providing services to taxonomists for standard genome sequencing and annotation.</title>
        <authorList>
            <consortium name="The Broad Institute Genomics Platform"/>
            <consortium name="The Broad Institute Genome Sequencing Center for Infectious Disease"/>
            <person name="Wu L."/>
            <person name="Ma J."/>
        </authorList>
    </citation>
    <scope>NUCLEOTIDE SEQUENCE [LARGE SCALE GENOMIC DNA]</scope>
    <source>
        <strain evidence="9">JCM 15572</strain>
    </source>
</reference>
<accession>A0ABP4Q965</accession>
<dbReference type="Proteomes" id="UP001501705">
    <property type="component" value="Unassembled WGS sequence"/>
</dbReference>
<dbReference type="PANTHER" id="PTHR38459:SF1">
    <property type="entry name" value="PROPHAGE BACTOPRENOL-LINKED GLUCOSE TRANSLOCASE HOMOLOG"/>
    <property type="match status" value="1"/>
</dbReference>
<feature type="transmembrane region" description="Helical" evidence="6">
    <location>
        <begin position="112"/>
        <end position="136"/>
    </location>
</feature>
<dbReference type="InterPro" id="IPR007267">
    <property type="entry name" value="GtrA_DPMS_TM"/>
</dbReference>
<evidence type="ECO:0000256" key="6">
    <source>
        <dbReference type="SAM" id="Phobius"/>
    </source>
</evidence>
<dbReference type="InterPro" id="IPR051401">
    <property type="entry name" value="GtrA_CellWall_Glycosyl"/>
</dbReference>
<dbReference type="PANTHER" id="PTHR38459">
    <property type="entry name" value="PROPHAGE BACTOPRENOL-LINKED GLUCOSE TRANSLOCASE HOMOLOG"/>
    <property type="match status" value="1"/>
</dbReference>
<evidence type="ECO:0000256" key="2">
    <source>
        <dbReference type="ARBA" id="ARBA00009399"/>
    </source>
</evidence>
<proteinExistence type="inferred from homology"/>
<evidence type="ECO:0000256" key="5">
    <source>
        <dbReference type="ARBA" id="ARBA00023136"/>
    </source>
</evidence>